<sequence length="473" mass="53264">MSTYWADLSTRRRLDPAWDAVYINTPFHDPMGRWIELRAKLECAGQVAGIDLQQREEDSIWGPTPKKSRTNNQSNLVNRRNYKSAVDTPSSDSDGDEDHGLWASDSEPRGPTTKRPAALKPQGRGPASQIAPITPQTSSSRPLTTPDSSFSSQEVMPQLFYRKYDNLSAGYNSPQGFVAGQYHRLPGIDVPPPMPTDSAWFPHQATNHLTRQPVATPFIGVTCSFIWVIYQALKSEPSSKPSIALINATAAARDGWAYPVQPIMSGLKRMGFVRGIRYKATQEWWIWAEIKAEAILHVASLADLADDPEISQLLMLDELRSSNNLTGFRDRLQHNPRNLGIDIYAALGKVVALFTLDPRRHKDFITQLIHDILSGWFIPAPSKDDLNFIVSSQDDNAQSFIDAYKINTERDRAFWDGTEDALYRSFSEGLKMAAITISKERSFYERASARKRRSSNEQGVRSRRRRGAYEDSD</sequence>
<feature type="compositionally biased region" description="Polar residues" evidence="1">
    <location>
        <begin position="134"/>
        <end position="151"/>
    </location>
</feature>
<feature type="region of interest" description="Disordered" evidence="1">
    <location>
        <begin position="58"/>
        <end position="151"/>
    </location>
</feature>
<dbReference type="GeneID" id="19899165"/>
<dbReference type="HOGENOM" id="CLU_577472_0_0_1"/>
<feature type="domain" description="DUF7587" evidence="2">
    <location>
        <begin position="156"/>
        <end position="304"/>
    </location>
</feature>
<dbReference type="AlphaFoldDB" id="R7YL63"/>
<evidence type="ECO:0000259" key="2">
    <source>
        <dbReference type="Pfam" id="PF24494"/>
    </source>
</evidence>
<evidence type="ECO:0000313" key="4">
    <source>
        <dbReference type="Proteomes" id="UP000016924"/>
    </source>
</evidence>
<dbReference type="InterPro" id="IPR056009">
    <property type="entry name" value="DUF7587"/>
</dbReference>
<evidence type="ECO:0000313" key="3">
    <source>
        <dbReference type="EMBL" id="EON62630.1"/>
    </source>
</evidence>
<feature type="region of interest" description="Disordered" evidence="1">
    <location>
        <begin position="447"/>
        <end position="473"/>
    </location>
</feature>
<dbReference type="RefSeq" id="XP_007777947.1">
    <property type="nucleotide sequence ID" value="XM_007779757.1"/>
</dbReference>
<evidence type="ECO:0000256" key="1">
    <source>
        <dbReference type="SAM" id="MobiDB-lite"/>
    </source>
</evidence>
<reference evidence="4" key="1">
    <citation type="submission" date="2012-06" db="EMBL/GenBank/DDBJ databases">
        <title>The genome sequence of Coniosporium apollinis CBS 100218.</title>
        <authorList>
            <consortium name="The Broad Institute Genome Sequencing Platform"/>
            <person name="Cuomo C."/>
            <person name="Gorbushina A."/>
            <person name="Noack S."/>
            <person name="Walker B."/>
            <person name="Young S.K."/>
            <person name="Zeng Q."/>
            <person name="Gargeya S."/>
            <person name="Fitzgerald M."/>
            <person name="Haas B."/>
            <person name="Abouelleil A."/>
            <person name="Alvarado L."/>
            <person name="Arachchi H.M."/>
            <person name="Berlin A.M."/>
            <person name="Chapman S.B."/>
            <person name="Goldberg J."/>
            <person name="Griggs A."/>
            <person name="Gujja S."/>
            <person name="Hansen M."/>
            <person name="Howarth C."/>
            <person name="Imamovic A."/>
            <person name="Larimer J."/>
            <person name="McCowan C."/>
            <person name="Montmayeur A."/>
            <person name="Murphy C."/>
            <person name="Neiman D."/>
            <person name="Pearson M."/>
            <person name="Priest M."/>
            <person name="Roberts A."/>
            <person name="Saif S."/>
            <person name="Shea T."/>
            <person name="Sisk P."/>
            <person name="Sykes S."/>
            <person name="Wortman J."/>
            <person name="Nusbaum C."/>
            <person name="Birren B."/>
        </authorList>
    </citation>
    <scope>NUCLEOTIDE SEQUENCE [LARGE SCALE GENOMIC DNA]</scope>
    <source>
        <strain evidence="4">CBS 100218</strain>
    </source>
</reference>
<protein>
    <recommendedName>
        <fullName evidence="2">DUF7587 domain-containing protein</fullName>
    </recommendedName>
</protein>
<dbReference type="EMBL" id="JH767559">
    <property type="protein sequence ID" value="EON62630.1"/>
    <property type="molecule type" value="Genomic_DNA"/>
</dbReference>
<keyword evidence="4" id="KW-1185">Reference proteome</keyword>
<name>R7YL63_CONA1</name>
<dbReference type="eggNOG" id="ENOG502SXGW">
    <property type="taxonomic scope" value="Eukaryota"/>
</dbReference>
<accession>R7YL63</accession>
<dbReference type="Proteomes" id="UP000016924">
    <property type="component" value="Unassembled WGS sequence"/>
</dbReference>
<dbReference type="OrthoDB" id="3937534at2759"/>
<dbReference type="Pfam" id="PF24494">
    <property type="entry name" value="DUF7587"/>
    <property type="match status" value="1"/>
</dbReference>
<organism evidence="3 4">
    <name type="scientific">Coniosporium apollinis (strain CBS 100218)</name>
    <name type="common">Rock-inhabiting black yeast</name>
    <dbReference type="NCBI Taxonomy" id="1168221"/>
    <lineage>
        <taxon>Eukaryota</taxon>
        <taxon>Fungi</taxon>
        <taxon>Dikarya</taxon>
        <taxon>Ascomycota</taxon>
        <taxon>Pezizomycotina</taxon>
        <taxon>Dothideomycetes</taxon>
        <taxon>Dothideomycetes incertae sedis</taxon>
        <taxon>Coniosporium</taxon>
    </lineage>
</organism>
<gene>
    <name evidence="3" type="ORF">W97_01854</name>
</gene>
<proteinExistence type="predicted"/>
<dbReference type="OMA" id="PRHIHIH"/>